<evidence type="ECO:0000313" key="1">
    <source>
        <dbReference type="EMBL" id="CAE8612364.1"/>
    </source>
</evidence>
<comment type="caution">
    <text evidence="1">The sequence shown here is derived from an EMBL/GenBank/DDBJ whole genome shotgun (WGS) entry which is preliminary data.</text>
</comment>
<dbReference type="SUPFAM" id="SSF50998">
    <property type="entry name" value="Quinoprotein alcohol dehydrogenase-like"/>
    <property type="match status" value="1"/>
</dbReference>
<name>A0A813FHX6_POLGL</name>
<gene>
    <name evidence="1" type="ORF">PGLA1383_LOCUS30156</name>
</gene>
<dbReference type="AlphaFoldDB" id="A0A813FHX6"/>
<protein>
    <submittedName>
        <fullName evidence="1">Uncharacterized protein</fullName>
    </submittedName>
</protein>
<dbReference type="InterPro" id="IPR011047">
    <property type="entry name" value="Quinoprotein_ADH-like_sf"/>
</dbReference>
<accession>A0A813FHX6</accession>
<dbReference type="Proteomes" id="UP000654075">
    <property type="component" value="Unassembled WGS sequence"/>
</dbReference>
<evidence type="ECO:0000313" key="2">
    <source>
        <dbReference type="Proteomes" id="UP000654075"/>
    </source>
</evidence>
<dbReference type="OrthoDB" id="418959at2759"/>
<dbReference type="EMBL" id="CAJNNV010025110">
    <property type="protein sequence ID" value="CAE8612364.1"/>
    <property type="molecule type" value="Genomic_DNA"/>
</dbReference>
<sequence>MSFSALSAMAMPDLARPGERFTEASVKELRAFLTGTTVQGRGTLPWRLAQRGPELLRLVAEFVLAPKTLLYAGGEDGSIQALEILEETDVSAGSSRVREVKMLALPKAVSCEPTSFWASLTCPPRVAGLAVGEEYLLAAMACGCLRVFSLPTHTSLEVSLDLGVLLPPQTPVVVGSLGLVASRRALYAIDLSRGTVLRELPLPFSARPCVVVEGPSVFVQCDEAVRVWAKSSVFEAKTTTTTTDSQVAPQDLWNPHRQMLVGMAVLPGGGFLATACPEEVRGWAWPDVNTGFRGASPRLLWTLPISGAESLGQTWEVTSLVWMHQPGRLAVLGDSGGSLVLSELELSSQFAKKPCVSKLYKVPGSPPSRGARAAVPPRAGADGELTIWSQAGWTSFRARRGTGQSELGALDTGAPGFATVSALVAKGWGGPFAS</sequence>
<reference evidence="1" key="1">
    <citation type="submission" date="2021-02" db="EMBL/GenBank/DDBJ databases">
        <authorList>
            <person name="Dougan E. K."/>
            <person name="Rhodes N."/>
            <person name="Thang M."/>
            <person name="Chan C."/>
        </authorList>
    </citation>
    <scope>NUCLEOTIDE SEQUENCE</scope>
</reference>
<organism evidence="1 2">
    <name type="scientific">Polarella glacialis</name>
    <name type="common">Dinoflagellate</name>
    <dbReference type="NCBI Taxonomy" id="89957"/>
    <lineage>
        <taxon>Eukaryota</taxon>
        <taxon>Sar</taxon>
        <taxon>Alveolata</taxon>
        <taxon>Dinophyceae</taxon>
        <taxon>Suessiales</taxon>
        <taxon>Suessiaceae</taxon>
        <taxon>Polarella</taxon>
    </lineage>
</organism>
<proteinExistence type="predicted"/>
<keyword evidence="2" id="KW-1185">Reference proteome</keyword>